<dbReference type="Proteomes" id="UP001162227">
    <property type="component" value="Segment"/>
</dbReference>
<evidence type="ECO:0000256" key="3">
    <source>
        <dbReference type="ARBA" id="ARBA00022562"/>
    </source>
</evidence>
<protein>
    <submittedName>
        <fullName evidence="4">Nuclear protein</fullName>
    </submittedName>
</protein>
<comment type="similarity">
    <text evidence="2">Belongs to the alphaherpesvirinae HHV-1 UL4 family.</text>
</comment>
<dbReference type="RefSeq" id="YP_010802628.1">
    <property type="nucleotide sequence ID" value="NC_077028.1"/>
</dbReference>
<reference evidence="4" key="2">
    <citation type="submission" date="2019-05" db="EMBL/GenBank/DDBJ databases">
        <authorList>
            <person name="Sutherland M."/>
            <person name="Sarker S."/>
            <person name="Raidal S.R."/>
        </authorList>
    </citation>
    <scope>NUCLEOTIDE SEQUENCE</scope>
    <source>
        <strain evidence="4">PsHV 5</strain>
    </source>
</reference>
<evidence type="ECO:0000313" key="5">
    <source>
        <dbReference type="Proteomes" id="UP001162227"/>
    </source>
</evidence>
<dbReference type="Pfam" id="PF03277">
    <property type="entry name" value="Herpes_UL4"/>
    <property type="match status" value="1"/>
</dbReference>
<reference evidence="4" key="1">
    <citation type="journal article" date="2019" name="Vet. Microbiol.">
        <title>Molecular and microscopic characterisation of a novel pathogenic herpesvirus from Indian ringneck parrots (Psittacula krameri).</title>
        <authorList>
            <person name="Sutherland M."/>
            <person name="Sarker S."/>
            <person name="Raidal S.R."/>
        </authorList>
    </citation>
    <scope>NUCLEOTIDE SEQUENCE</scope>
    <source>
        <strain evidence="4">PsHV 5</strain>
    </source>
</reference>
<accession>A0A5P9JS04</accession>
<keyword evidence="5" id="KW-1185">Reference proteome</keyword>
<name>A0A5P9JS04_9ALPH</name>
<dbReference type="InterPro" id="IPR004958">
    <property type="entry name" value="Herpes_UL4"/>
</dbReference>
<dbReference type="GO" id="GO:0042025">
    <property type="term" value="C:host cell nucleus"/>
    <property type="evidence" value="ECO:0007669"/>
    <property type="project" value="UniProtKB-SubCell"/>
</dbReference>
<organism evidence="4 5">
    <name type="scientific">Psittacid alphaherpesvirus 5</name>
    <dbReference type="NCBI Taxonomy" id="2972693"/>
    <lineage>
        <taxon>Viruses</taxon>
        <taxon>Duplodnaviria</taxon>
        <taxon>Heunggongvirae</taxon>
        <taxon>Peploviricota</taxon>
        <taxon>Herviviricetes</taxon>
        <taxon>Herpesvirales</taxon>
        <taxon>Orthoherpesviridae</taxon>
        <taxon>Alphaherpesvirinae</taxon>
        <taxon>Iltovirus</taxon>
        <taxon>Iltovirus psittacidalpha5</taxon>
    </lineage>
</organism>
<comment type="subcellular location">
    <subcellularLocation>
        <location evidence="1">Host nucleus</location>
    </subcellularLocation>
</comment>
<keyword evidence="3" id="KW-1048">Host nucleus</keyword>
<dbReference type="KEGG" id="vg:80541401"/>
<evidence type="ECO:0000313" key="4">
    <source>
        <dbReference type="EMBL" id="QFU14598.1"/>
    </source>
</evidence>
<gene>
    <name evidence="4" type="primary">nuclear protein</name>
</gene>
<dbReference type="EMBL" id="MK955929">
    <property type="protein sequence ID" value="QFU14598.1"/>
    <property type="molecule type" value="Genomic_DNA"/>
</dbReference>
<evidence type="ECO:0000256" key="2">
    <source>
        <dbReference type="ARBA" id="ARBA00010784"/>
    </source>
</evidence>
<dbReference type="GeneID" id="80541401"/>
<proteinExistence type="inferred from homology"/>
<sequence>MLAISYMLFGIDCVGRGVADDYEQLMLSCQGGIRFLCVEGQLFRHVLFGGKMVVVHNAVSTTITIDFGLEDFCVYCFERQTHSLGHSGEILAFHFSTCWFADRTGEQVRWGNGSATMMMFDKIGHLTVTIYDNFLSCDLSIASTPSSRCDDTTYTTGRSEADDLVSVAIREARLFDLPPE</sequence>
<evidence type="ECO:0000256" key="1">
    <source>
        <dbReference type="ARBA" id="ARBA00004147"/>
    </source>
</evidence>